<protein>
    <submittedName>
        <fullName evidence="1">Uncharacterized protein</fullName>
    </submittedName>
</protein>
<keyword evidence="2" id="KW-1185">Reference proteome</keyword>
<gene>
    <name evidence="1" type="ordered locus">SGRA_1785</name>
</gene>
<sequence length="43" mass="5098">MNTDKTEKEGQNGRNKFVFHRIVSAYKLKTIKTQNKLQLFLKT</sequence>
<dbReference type="HOGENOM" id="CLU_3239423_0_0_10"/>
<proteinExistence type="predicted"/>
<dbReference type="EMBL" id="CP002831">
    <property type="protein sequence ID" value="AFC24520.1"/>
    <property type="molecule type" value="Genomic_DNA"/>
</dbReference>
<reference evidence="1 2" key="1">
    <citation type="journal article" date="2012" name="Stand. Genomic Sci.">
        <title>Complete genome sequencing and analysis of Saprospira grandis str. Lewin, a predatory marine bacterium.</title>
        <authorList>
            <person name="Saw J.H."/>
            <person name="Yuryev A."/>
            <person name="Kanbe M."/>
            <person name="Hou S."/>
            <person name="Young A.G."/>
            <person name="Aizawa S."/>
            <person name="Alam M."/>
        </authorList>
    </citation>
    <scope>NUCLEOTIDE SEQUENCE [LARGE SCALE GENOMIC DNA]</scope>
    <source>
        <strain evidence="1 2">Lewin</strain>
    </source>
</reference>
<organism evidence="1 2">
    <name type="scientific">Saprospira grandis (strain Lewin)</name>
    <dbReference type="NCBI Taxonomy" id="984262"/>
    <lineage>
        <taxon>Bacteria</taxon>
        <taxon>Pseudomonadati</taxon>
        <taxon>Bacteroidota</taxon>
        <taxon>Saprospiria</taxon>
        <taxon>Saprospirales</taxon>
        <taxon>Saprospiraceae</taxon>
        <taxon>Saprospira</taxon>
    </lineage>
</organism>
<accession>H6KZD0</accession>
<dbReference type="KEGG" id="sgn:SGRA_1785"/>
<evidence type="ECO:0000313" key="2">
    <source>
        <dbReference type="Proteomes" id="UP000007519"/>
    </source>
</evidence>
<dbReference type="AlphaFoldDB" id="H6KZD0"/>
<evidence type="ECO:0000313" key="1">
    <source>
        <dbReference type="EMBL" id="AFC24520.1"/>
    </source>
</evidence>
<name>H6KZD0_SAPGL</name>
<dbReference type="Proteomes" id="UP000007519">
    <property type="component" value="Chromosome"/>
</dbReference>